<reference evidence="3 5" key="2">
    <citation type="journal article" date="2018" name="Plant J.">
        <title>The Physcomitrella patens chromosome-scale assembly reveals moss genome structure and evolution.</title>
        <authorList>
            <person name="Lang D."/>
            <person name="Ullrich K.K."/>
            <person name="Murat F."/>
            <person name="Fuchs J."/>
            <person name="Jenkins J."/>
            <person name="Haas F.B."/>
            <person name="Piednoel M."/>
            <person name="Gundlach H."/>
            <person name="Van Bel M."/>
            <person name="Meyberg R."/>
            <person name="Vives C."/>
            <person name="Morata J."/>
            <person name="Symeonidi A."/>
            <person name="Hiss M."/>
            <person name="Muchero W."/>
            <person name="Kamisugi Y."/>
            <person name="Saleh O."/>
            <person name="Blanc G."/>
            <person name="Decker E.L."/>
            <person name="van Gessel N."/>
            <person name="Grimwood J."/>
            <person name="Hayes R.D."/>
            <person name="Graham S.W."/>
            <person name="Gunter L.E."/>
            <person name="McDaniel S.F."/>
            <person name="Hoernstein S.N.W."/>
            <person name="Larsson A."/>
            <person name="Li F.W."/>
            <person name="Perroud P.F."/>
            <person name="Phillips J."/>
            <person name="Ranjan P."/>
            <person name="Rokshar D.S."/>
            <person name="Rothfels C.J."/>
            <person name="Schneider L."/>
            <person name="Shu S."/>
            <person name="Stevenson D.W."/>
            <person name="Thummler F."/>
            <person name="Tillich M."/>
            <person name="Villarreal Aguilar J.C."/>
            <person name="Widiez T."/>
            <person name="Wong G.K."/>
            <person name="Wymore A."/>
            <person name="Zhang Y."/>
            <person name="Zimmer A.D."/>
            <person name="Quatrano R.S."/>
            <person name="Mayer K.F.X."/>
            <person name="Goodstein D."/>
            <person name="Casacuberta J.M."/>
            <person name="Vandepoele K."/>
            <person name="Reski R."/>
            <person name="Cuming A.C."/>
            <person name="Tuskan G.A."/>
            <person name="Maumus F."/>
            <person name="Salse J."/>
            <person name="Schmutz J."/>
            <person name="Rensing S.A."/>
        </authorList>
    </citation>
    <scope>NUCLEOTIDE SEQUENCE [LARGE SCALE GENOMIC DNA]</scope>
    <source>
        <strain evidence="4 5">cv. Gransden 2004</strain>
    </source>
</reference>
<evidence type="ECO:0000256" key="2">
    <source>
        <dbReference type="ARBA" id="ARBA00022737"/>
    </source>
</evidence>
<dbReference type="Proteomes" id="UP000006727">
    <property type="component" value="Chromosome 24"/>
</dbReference>
<proteinExistence type="predicted"/>
<dbReference type="PANTHER" id="PTHR48051:SF1">
    <property type="entry name" value="RAS SUPPRESSOR PROTEIN 1"/>
    <property type="match status" value="1"/>
</dbReference>
<dbReference type="SUPFAM" id="SSF52058">
    <property type="entry name" value="L domain-like"/>
    <property type="match status" value="1"/>
</dbReference>
<dbReference type="InParanoid" id="A0A2K1IFN2"/>
<dbReference type="InterPro" id="IPR050216">
    <property type="entry name" value="LRR_domain-containing"/>
</dbReference>
<dbReference type="Gramene" id="Pp3c24_5380V3.1">
    <property type="protein sequence ID" value="Pp3c24_5380V3.1"/>
    <property type="gene ID" value="Pp3c24_5380"/>
</dbReference>
<evidence type="ECO:0000313" key="3">
    <source>
        <dbReference type="EMBL" id="PNR28078.1"/>
    </source>
</evidence>
<organism evidence="3">
    <name type="scientific">Physcomitrium patens</name>
    <name type="common">Spreading-leaved earth moss</name>
    <name type="synonym">Physcomitrella patens</name>
    <dbReference type="NCBI Taxonomy" id="3218"/>
    <lineage>
        <taxon>Eukaryota</taxon>
        <taxon>Viridiplantae</taxon>
        <taxon>Streptophyta</taxon>
        <taxon>Embryophyta</taxon>
        <taxon>Bryophyta</taxon>
        <taxon>Bryophytina</taxon>
        <taxon>Bryopsida</taxon>
        <taxon>Funariidae</taxon>
        <taxon>Funariales</taxon>
        <taxon>Funariaceae</taxon>
        <taxon>Physcomitrium</taxon>
    </lineage>
</organism>
<keyword evidence="5" id="KW-1185">Reference proteome</keyword>
<sequence>MCLIKWIDEVCGQLETFSNRIETLPNIISELKRFQRLNLKHYKSLQIFSPLIGNLTSLQILTMVNCDQIIYLPSPISLILNFKDLILNRSRQLETLPNTIGELRRLQRLTLKS</sequence>
<accession>A0A2K1IFN2</accession>
<dbReference type="AlphaFoldDB" id="A0A2K1IFN2"/>
<gene>
    <name evidence="3" type="ORF">PHYPA_028670</name>
</gene>
<protein>
    <submittedName>
        <fullName evidence="3 4">Uncharacterized protein</fullName>
    </submittedName>
</protein>
<keyword evidence="1" id="KW-0433">Leucine-rich repeat</keyword>
<dbReference type="EnsemblPlants" id="Pp3c24_5380V3.1">
    <property type="protein sequence ID" value="Pp3c24_5380V3.1"/>
    <property type="gene ID" value="Pp3c24_5380"/>
</dbReference>
<name>A0A2K1IFN2_PHYPA</name>
<dbReference type="InterPro" id="IPR032675">
    <property type="entry name" value="LRR_dom_sf"/>
</dbReference>
<dbReference type="PANTHER" id="PTHR48051">
    <property type="match status" value="1"/>
</dbReference>
<dbReference type="Gene3D" id="3.80.10.10">
    <property type="entry name" value="Ribonuclease Inhibitor"/>
    <property type="match status" value="1"/>
</dbReference>
<keyword evidence="2" id="KW-0677">Repeat</keyword>
<evidence type="ECO:0000256" key="1">
    <source>
        <dbReference type="ARBA" id="ARBA00022614"/>
    </source>
</evidence>
<evidence type="ECO:0000313" key="5">
    <source>
        <dbReference type="Proteomes" id="UP000006727"/>
    </source>
</evidence>
<dbReference type="EMBL" id="ABEU02000024">
    <property type="protein sequence ID" value="PNR28078.1"/>
    <property type="molecule type" value="Genomic_DNA"/>
</dbReference>
<reference evidence="4" key="3">
    <citation type="submission" date="2020-12" db="UniProtKB">
        <authorList>
            <consortium name="EnsemblPlants"/>
        </authorList>
    </citation>
    <scope>IDENTIFICATION</scope>
</reference>
<evidence type="ECO:0000313" key="4">
    <source>
        <dbReference type="EnsemblPlants" id="Pp3c24_5380V3.1"/>
    </source>
</evidence>
<reference evidence="3 5" key="1">
    <citation type="journal article" date="2008" name="Science">
        <title>The Physcomitrella genome reveals evolutionary insights into the conquest of land by plants.</title>
        <authorList>
            <person name="Rensing S."/>
            <person name="Lang D."/>
            <person name="Zimmer A."/>
            <person name="Terry A."/>
            <person name="Salamov A."/>
            <person name="Shapiro H."/>
            <person name="Nishiyama T."/>
            <person name="Perroud P.-F."/>
            <person name="Lindquist E."/>
            <person name="Kamisugi Y."/>
            <person name="Tanahashi T."/>
            <person name="Sakakibara K."/>
            <person name="Fujita T."/>
            <person name="Oishi K."/>
            <person name="Shin-I T."/>
            <person name="Kuroki Y."/>
            <person name="Toyoda A."/>
            <person name="Suzuki Y."/>
            <person name="Hashimoto A."/>
            <person name="Yamaguchi K."/>
            <person name="Sugano A."/>
            <person name="Kohara Y."/>
            <person name="Fujiyama A."/>
            <person name="Anterola A."/>
            <person name="Aoki S."/>
            <person name="Ashton N."/>
            <person name="Barbazuk W.B."/>
            <person name="Barker E."/>
            <person name="Bennetzen J."/>
            <person name="Bezanilla M."/>
            <person name="Blankenship R."/>
            <person name="Cho S.H."/>
            <person name="Dutcher S."/>
            <person name="Estelle M."/>
            <person name="Fawcett J.A."/>
            <person name="Gundlach H."/>
            <person name="Hanada K."/>
            <person name="Heyl A."/>
            <person name="Hicks K.A."/>
            <person name="Hugh J."/>
            <person name="Lohr M."/>
            <person name="Mayer K."/>
            <person name="Melkozernov A."/>
            <person name="Murata T."/>
            <person name="Nelson D."/>
            <person name="Pils B."/>
            <person name="Prigge M."/>
            <person name="Reiss B."/>
            <person name="Renner T."/>
            <person name="Rombauts S."/>
            <person name="Rushton P."/>
            <person name="Sanderfoot A."/>
            <person name="Schween G."/>
            <person name="Shiu S.-H."/>
            <person name="Stueber K."/>
            <person name="Theodoulou F.L."/>
            <person name="Tu H."/>
            <person name="Van de Peer Y."/>
            <person name="Verrier P.J."/>
            <person name="Waters E."/>
            <person name="Wood A."/>
            <person name="Yang L."/>
            <person name="Cove D."/>
            <person name="Cuming A."/>
            <person name="Hasebe M."/>
            <person name="Lucas S."/>
            <person name="Mishler D.B."/>
            <person name="Reski R."/>
            <person name="Grigoriev I."/>
            <person name="Quatrano R.S."/>
            <person name="Boore J.L."/>
        </authorList>
    </citation>
    <scope>NUCLEOTIDE SEQUENCE [LARGE SCALE GENOMIC DNA]</scope>
    <source>
        <strain evidence="4 5">cv. Gransden 2004</strain>
    </source>
</reference>